<feature type="transmembrane region" description="Helical" evidence="1">
    <location>
        <begin position="105"/>
        <end position="129"/>
    </location>
</feature>
<keyword evidence="1" id="KW-0472">Membrane</keyword>
<reference evidence="2" key="1">
    <citation type="submission" date="2020-05" db="EMBL/GenBank/DDBJ databases">
        <authorList>
            <person name="Chiriac C."/>
            <person name="Salcher M."/>
            <person name="Ghai R."/>
            <person name="Kavagutti S V."/>
        </authorList>
    </citation>
    <scope>NUCLEOTIDE SEQUENCE</scope>
</reference>
<feature type="transmembrane region" description="Helical" evidence="1">
    <location>
        <begin position="336"/>
        <end position="357"/>
    </location>
</feature>
<dbReference type="AlphaFoldDB" id="A0A6J6BX02"/>
<feature type="transmembrane region" description="Helical" evidence="1">
    <location>
        <begin position="201"/>
        <end position="220"/>
    </location>
</feature>
<feature type="transmembrane region" description="Helical" evidence="1">
    <location>
        <begin position="73"/>
        <end position="93"/>
    </location>
</feature>
<dbReference type="EMBL" id="CAEZSM010000064">
    <property type="protein sequence ID" value="CAB4543426.1"/>
    <property type="molecule type" value="Genomic_DNA"/>
</dbReference>
<protein>
    <submittedName>
        <fullName evidence="2">Unannotated protein</fullName>
    </submittedName>
</protein>
<dbReference type="Pfam" id="PF19877">
    <property type="entry name" value="DUF6350"/>
    <property type="match status" value="1"/>
</dbReference>
<keyword evidence="1" id="KW-1133">Transmembrane helix</keyword>
<feature type="transmembrane region" description="Helical" evidence="1">
    <location>
        <begin position="173"/>
        <end position="195"/>
    </location>
</feature>
<proteinExistence type="predicted"/>
<feature type="transmembrane region" description="Helical" evidence="1">
    <location>
        <begin position="227"/>
        <end position="248"/>
    </location>
</feature>
<evidence type="ECO:0000313" key="2">
    <source>
        <dbReference type="EMBL" id="CAB4543426.1"/>
    </source>
</evidence>
<evidence type="ECO:0000256" key="1">
    <source>
        <dbReference type="SAM" id="Phobius"/>
    </source>
</evidence>
<dbReference type="InterPro" id="IPR045931">
    <property type="entry name" value="DUF6350"/>
</dbReference>
<feature type="transmembrane region" description="Helical" evidence="1">
    <location>
        <begin position="12"/>
        <end position="35"/>
    </location>
</feature>
<accession>A0A6J6BX02</accession>
<gene>
    <name evidence="2" type="ORF">UFOPK1438_00602</name>
</gene>
<name>A0A6J6BX02_9ZZZZ</name>
<organism evidence="2">
    <name type="scientific">freshwater metagenome</name>
    <dbReference type="NCBI Taxonomy" id="449393"/>
    <lineage>
        <taxon>unclassified sequences</taxon>
        <taxon>metagenomes</taxon>
        <taxon>ecological metagenomes</taxon>
    </lineage>
</organism>
<feature type="transmembrane region" description="Helical" evidence="1">
    <location>
        <begin position="141"/>
        <end position="161"/>
    </location>
</feature>
<keyword evidence="1" id="KW-0812">Transmembrane</keyword>
<feature type="transmembrane region" description="Helical" evidence="1">
    <location>
        <begin position="301"/>
        <end position="324"/>
    </location>
</feature>
<sequence length="363" mass="39158">MFQRVLAVTLGQVVRSIALVLLPISFLSLIAWATAGSVNGNTTDPMRGAMWIWLGAHHLPFTLSLPPAGTPGLLSYLPLGALIFPILAIRSGFARSMEKFDDDVSLISLARIAYILEYTLIAMLCAYMSRTDAVQPQWYLAPLTILPIATLTTFSVGRRLVISQAILFSSRALALLLGVSSIIFGITILTNLSMVEDLTQVLQPGILGGILLLFINILYIPNAVVATLSYLAGSGFAIGSGTLVAPWIHRLFEIPAIPLLGAVPAEKAMWHLLFIVIIVAVGALMTTWTIQLSTRTLIQSYFLSCAMIVLLAFFSSGALITNILDSVGVSLWKFPLVIGAELGLGILLTIFIPRISLSNPLKR</sequence>
<feature type="transmembrane region" description="Helical" evidence="1">
    <location>
        <begin position="268"/>
        <end position="289"/>
    </location>
</feature>